<sequence length="179" mass="20580">MKAFTVILFLLFLSIPTFAQRITYSDLLYMLRHTVEESDDYLSEKGFSFSGVDTIKNDNDELLSAVSYSYHKNSKYSTSYMSIEKKSNRDIFYEVSFYSLLQTDYAKFKANVKALGFIANGTEVSNGGLVNYFTKGNLEVSFMQHKLTKEGVDDVTDYYITLTDKSLMRKIWNLVKGNQ</sequence>
<dbReference type="EMBL" id="CP051683">
    <property type="protein sequence ID" value="QJD98533.1"/>
    <property type="molecule type" value="Genomic_DNA"/>
</dbReference>
<dbReference type="Proteomes" id="UP000503278">
    <property type="component" value="Plasmid unnamed1"/>
</dbReference>
<dbReference type="KEGG" id="mrob:HH214_21490"/>
<evidence type="ECO:0000313" key="2">
    <source>
        <dbReference type="Proteomes" id="UP000503278"/>
    </source>
</evidence>
<evidence type="ECO:0000313" key="1">
    <source>
        <dbReference type="EMBL" id="QJD98533.1"/>
    </source>
</evidence>
<dbReference type="AlphaFoldDB" id="A0A7L5EC65"/>
<keyword evidence="1" id="KW-0614">Plasmid</keyword>
<name>A0A7L5EC65_9SPHI</name>
<geneLocation type="plasmid" evidence="1 2">
    <name>unnamed1</name>
</geneLocation>
<reference evidence="1 2" key="1">
    <citation type="submission" date="2020-04" db="EMBL/GenBank/DDBJ databases">
        <title>Genome sequencing of novel species.</title>
        <authorList>
            <person name="Heo J."/>
            <person name="Kim S.-J."/>
            <person name="Kim J.-S."/>
            <person name="Hong S.-B."/>
            <person name="Kwon S.-W."/>
        </authorList>
    </citation>
    <scope>NUCLEOTIDE SEQUENCE [LARGE SCALE GENOMIC DNA]</scope>
    <source>
        <strain evidence="1 2">F39-2</strain>
        <plasmid evidence="1 2">unnamed1</plasmid>
    </source>
</reference>
<accession>A0A7L5EC65</accession>
<organism evidence="1 2">
    <name type="scientific">Mucilaginibacter robiniae</name>
    <dbReference type="NCBI Taxonomy" id="2728022"/>
    <lineage>
        <taxon>Bacteria</taxon>
        <taxon>Pseudomonadati</taxon>
        <taxon>Bacteroidota</taxon>
        <taxon>Sphingobacteriia</taxon>
        <taxon>Sphingobacteriales</taxon>
        <taxon>Sphingobacteriaceae</taxon>
        <taxon>Mucilaginibacter</taxon>
    </lineage>
</organism>
<dbReference type="RefSeq" id="WP_169611271.1">
    <property type="nucleotide sequence ID" value="NZ_CP051683.1"/>
</dbReference>
<gene>
    <name evidence="1" type="ORF">HH214_21490</name>
</gene>
<keyword evidence="2" id="KW-1185">Reference proteome</keyword>
<protein>
    <submittedName>
        <fullName evidence="1">Uncharacterized protein</fullName>
    </submittedName>
</protein>
<proteinExistence type="predicted"/>